<keyword evidence="2 5" id="KW-0645">Protease</keyword>
<feature type="compositionally biased region" description="Basic and acidic residues" evidence="3">
    <location>
        <begin position="880"/>
        <end position="889"/>
    </location>
</feature>
<dbReference type="Gene3D" id="3.90.70.10">
    <property type="entry name" value="Cysteine proteinases"/>
    <property type="match status" value="2"/>
</dbReference>
<dbReference type="PANTHER" id="PTHR21646:SF14">
    <property type="entry name" value="FI05488P"/>
    <property type="match status" value="1"/>
</dbReference>
<feature type="domain" description="USP" evidence="4">
    <location>
        <begin position="173"/>
        <end position="776"/>
    </location>
</feature>
<dbReference type="GeneID" id="8233650"/>
<dbReference type="EnsemblMetazoa" id="PHUM372860-RA">
    <property type="protein sequence ID" value="PHUM372860-PA"/>
    <property type="gene ID" value="PHUM372860"/>
</dbReference>
<keyword evidence="7" id="KW-1185">Reference proteome</keyword>
<dbReference type="eggNOG" id="KOG1870">
    <property type="taxonomic scope" value="Eukaryota"/>
</dbReference>
<reference evidence="5" key="2">
    <citation type="submission" date="2007-04" db="EMBL/GenBank/DDBJ databases">
        <title>The genome of the human body louse.</title>
        <authorList>
            <consortium name="The Human Body Louse Genome Consortium"/>
            <person name="Kirkness E."/>
            <person name="Walenz B."/>
            <person name="Hass B."/>
            <person name="Bruggner R."/>
            <person name="Strausberg R."/>
        </authorList>
    </citation>
    <scope>NUCLEOTIDE SEQUENCE</scope>
    <source>
        <strain evidence="5">USDA</strain>
    </source>
</reference>
<sequence>MSENTLNHILKSSSDGELLESDNNDVIYSSLTLRNDFSNYPSETKSKLKRTFTLPRNPFRLSTRKKCKVKINNKENSIVPKVASPSQSLINQVVLNSQISHSKTGFDNDNSKLLRTPSIKKVWKKVIKKVSIIVSNKTVCADLNRTDLFISDNDLRVPPFKLTFPADKVPGVIGLRNHGNTCFINAILQCLTHTDCLAEYFVMNQYKADLTRRNKLTSKKYGTKGEVTEQLALLLKSVWHCQYNPDISNQFKVIVDKYGTQYCGNNQHDAQEFLIWLLDKVHEDLNTATKKNYKANKSSFDRPDEEVAKETLANHVRCNNSFVHAVFQAQFRSSLTCLNCQRQSNTFDPFLCVSVPMPHNQKRPIYVTVLYLSQQPRQVKLGLSLNENSTVSELREQLSSDTSIPESCMLLTQIDDLGFQRTFSGQLPISEIKETDPVYCIETPQLKDASEEMEKYILLCWVNVLTMDDHSSRFGSPYTMQLCRLTSYKDIQKLILKEMNTILHDEILTTDQDIPLFRIKIVDGVGAESAASFLDPTVDHPLYMEEIDQALALLDEDSGPSHLKLVLEWDLAAKESTIADDSDFIEEHSSVKQLLFQSGTGDSATLEECFDLYTKAEVLGADDKWHCPFCNRKQEVIKKLGLWSLPDILVIHLKRFRQQSCKNRSATKVMMLIDFPLYGFDMNAHLVGPQRESNNSLTLWSPWRKPKRTTSYDDNVYDLYAICNHHGQDLQGGHYTAYCRNPFDCQWYSFDDTKVEPVPETNLITNSAYILFYQKRGLNNPPTHSVSSSASTSSSVSSEHWVYRMPAFNYPEKKVKSQDDITQVKNNNNNLMNGKSETYKTEKDSSSAGQRVNNNNNNSTKSIVKENENKKTNEEEEENELSKREKEYQESENGNCLNKLSTKSKNEIVDEKNGSETTNNEIVKRDQTMDIYIESHLTSSEETPLSSSLAVSRV</sequence>
<feature type="compositionally biased region" description="Polar residues" evidence="3">
    <location>
        <begin position="891"/>
        <end position="903"/>
    </location>
</feature>
<reference evidence="6" key="3">
    <citation type="submission" date="2020-05" db="UniProtKB">
        <authorList>
            <consortium name="EnsemblMetazoa"/>
        </authorList>
    </citation>
    <scope>IDENTIFICATION</scope>
    <source>
        <strain evidence="6">USDA</strain>
    </source>
</reference>
<dbReference type="HOGENOM" id="CLU_001060_6_2_1"/>
<dbReference type="InterPro" id="IPR028889">
    <property type="entry name" value="USP"/>
</dbReference>
<comment type="catalytic activity">
    <reaction evidence="1 2">
        <text>Thiol-dependent hydrolysis of ester, thioester, amide, peptide and isopeptide bonds formed by the C-terminal Gly of ubiquitin (a 76-residue protein attached to proteins as an intracellular targeting signal).</text>
        <dbReference type="EC" id="3.4.19.12"/>
    </reaction>
</comment>
<comment type="similarity">
    <text evidence="2">Belongs to the peptidase C19 family.</text>
</comment>
<dbReference type="GO" id="GO:0004843">
    <property type="term" value="F:cysteine-type deubiquitinase activity"/>
    <property type="evidence" value="ECO:0007669"/>
    <property type="project" value="UniProtKB-UniRule"/>
</dbReference>
<dbReference type="CTD" id="8233650"/>
<evidence type="ECO:0000256" key="1">
    <source>
        <dbReference type="ARBA" id="ARBA00000707"/>
    </source>
</evidence>
<dbReference type="InterPro" id="IPR018200">
    <property type="entry name" value="USP_CS"/>
</dbReference>
<dbReference type="Proteomes" id="UP000009046">
    <property type="component" value="Unassembled WGS sequence"/>
</dbReference>
<feature type="compositionally biased region" description="Polar residues" evidence="3">
    <location>
        <begin position="824"/>
        <end position="836"/>
    </location>
</feature>
<accession>E0VQ77</accession>
<dbReference type="RefSeq" id="XP_002428271.1">
    <property type="nucleotide sequence ID" value="XM_002428226.1"/>
</dbReference>
<name>E0VQ77_PEDHC</name>
<evidence type="ECO:0000313" key="7">
    <source>
        <dbReference type="Proteomes" id="UP000009046"/>
    </source>
</evidence>
<dbReference type="InterPro" id="IPR001394">
    <property type="entry name" value="Peptidase_C19_UCH"/>
</dbReference>
<dbReference type="InParanoid" id="E0VQ77"/>
<dbReference type="EMBL" id="DS235392">
    <property type="protein sequence ID" value="EEB15533.1"/>
    <property type="molecule type" value="Genomic_DNA"/>
</dbReference>
<dbReference type="InterPro" id="IPR038765">
    <property type="entry name" value="Papain-like_cys_pep_sf"/>
</dbReference>
<reference evidence="5" key="1">
    <citation type="submission" date="2007-04" db="EMBL/GenBank/DDBJ databases">
        <title>Annotation of Pediculus humanus corporis strain USDA.</title>
        <authorList>
            <person name="Kirkness E."/>
            <person name="Hannick L."/>
            <person name="Hass B."/>
            <person name="Bruggner R."/>
            <person name="Lawson D."/>
            <person name="Bidwell S."/>
            <person name="Joardar V."/>
            <person name="Caler E."/>
            <person name="Walenz B."/>
            <person name="Inman J."/>
            <person name="Schobel S."/>
            <person name="Galinsky K."/>
            <person name="Amedeo P."/>
            <person name="Strausberg R."/>
        </authorList>
    </citation>
    <scope>NUCLEOTIDE SEQUENCE</scope>
    <source>
        <strain evidence="5">USDA</strain>
    </source>
</reference>
<evidence type="ECO:0000259" key="4">
    <source>
        <dbReference type="PROSITE" id="PS50235"/>
    </source>
</evidence>
<dbReference type="SUPFAM" id="SSF54001">
    <property type="entry name" value="Cysteine proteinases"/>
    <property type="match status" value="1"/>
</dbReference>
<dbReference type="STRING" id="121224.E0VQ77"/>
<feature type="compositionally biased region" description="Basic and acidic residues" evidence="3">
    <location>
        <begin position="863"/>
        <end position="873"/>
    </location>
</feature>
<dbReference type="CDD" id="cd02674">
    <property type="entry name" value="Peptidase_C19R"/>
    <property type="match status" value="1"/>
</dbReference>
<dbReference type="KEGG" id="phu:Phum_PHUM372860"/>
<dbReference type="Pfam" id="PF00443">
    <property type="entry name" value="UCH"/>
    <property type="match status" value="1"/>
</dbReference>
<dbReference type="OrthoDB" id="265776at2759"/>
<gene>
    <name evidence="6" type="primary">8233650</name>
    <name evidence="5" type="ORF">Phum_PHUM372860</name>
</gene>
<dbReference type="GO" id="GO:0016579">
    <property type="term" value="P:protein deubiquitination"/>
    <property type="evidence" value="ECO:0007669"/>
    <property type="project" value="InterPro"/>
</dbReference>
<dbReference type="EMBL" id="AAZO01004341">
    <property type="status" value="NOT_ANNOTATED_CDS"/>
    <property type="molecule type" value="Genomic_DNA"/>
</dbReference>
<evidence type="ECO:0000313" key="5">
    <source>
        <dbReference type="EMBL" id="EEB15533.1"/>
    </source>
</evidence>
<feature type="region of interest" description="Disordered" evidence="3">
    <location>
        <begin position="824"/>
        <end position="904"/>
    </location>
</feature>
<dbReference type="PROSITE" id="PS50235">
    <property type="entry name" value="USP_3"/>
    <property type="match status" value="1"/>
</dbReference>
<organism>
    <name type="scientific">Pediculus humanus subsp. corporis</name>
    <name type="common">Body louse</name>
    <dbReference type="NCBI Taxonomy" id="121224"/>
    <lineage>
        <taxon>Eukaryota</taxon>
        <taxon>Metazoa</taxon>
        <taxon>Ecdysozoa</taxon>
        <taxon>Arthropoda</taxon>
        <taxon>Hexapoda</taxon>
        <taxon>Insecta</taxon>
        <taxon>Pterygota</taxon>
        <taxon>Neoptera</taxon>
        <taxon>Paraneoptera</taxon>
        <taxon>Psocodea</taxon>
        <taxon>Troctomorpha</taxon>
        <taxon>Phthiraptera</taxon>
        <taxon>Anoplura</taxon>
        <taxon>Pediculidae</taxon>
        <taxon>Pediculus</taxon>
    </lineage>
</organism>
<keyword evidence="2" id="KW-0788">Thiol protease</keyword>
<dbReference type="PANTHER" id="PTHR21646">
    <property type="entry name" value="UBIQUITIN CARBOXYL-TERMINAL HYDROLASE"/>
    <property type="match status" value="1"/>
</dbReference>
<proteinExistence type="inferred from homology"/>
<protein>
    <recommendedName>
        <fullName evidence="2">Ubiquitin carboxyl-terminal hydrolase</fullName>
        <ecNumber evidence="2">3.4.19.12</ecNumber>
    </recommendedName>
</protein>
<dbReference type="AlphaFoldDB" id="E0VQ77"/>
<dbReference type="InterPro" id="IPR050185">
    <property type="entry name" value="Ub_carboxyl-term_hydrolase"/>
</dbReference>
<dbReference type="FunFam" id="3.90.70.10:FF:000046">
    <property type="entry name" value="ubiquitin carboxyl-terminal hydrolase 31"/>
    <property type="match status" value="1"/>
</dbReference>
<dbReference type="EC" id="3.4.19.12" evidence="2"/>
<evidence type="ECO:0000256" key="3">
    <source>
        <dbReference type="SAM" id="MobiDB-lite"/>
    </source>
</evidence>
<dbReference type="GO" id="GO:0006508">
    <property type="term" value="P:proteolysis"/>
    <property type="evidence" value="ECO:0007669"/>
    <property type="project" value="UniProtKB-KW"/>
</dbReference>
<dbReference type="PROSITE" id="PS00972">
    <property type="entry name" value="USP_1"/>
    <property type="match status" value="1"/>
</dbReference>
<keyword evidence="2" id="KW-0833">Ubl conjugation pathway</keyword>
<evidence type="ECO:0000256" key="2">
    <source>
        <dbReference type="RuleBase" id="RU366025"/>
    </source>
</evidence>
<dbReference type="VEuPathDB" id="VectorBase:PHUM372860"/>
<dbReference type="OMA" id="CHRQSNT"/>
<evidence type="ECO:0000313" key="6">
    <source>
        <dbReference type="EnsemblMetazoa" id="PHUM372860-PA"/>
    </source>
</evidence>
<keyword evidence="2 5" id="KW-0378">Hydrolase</keyword>
<dbReference type="PROSITE" id="PS00973">
    <property type="entry name" value="USP_2"/>
    <property type="match status" value="1"/>
</dbReference>
<dbReference type="FunCoup" id="E0VQ77">
    <property type="interactions" value="104"/>
</dbReference>